<reference evidence="9 10" key="1">
    <citation type="submission" date="2012-05" db="EMBL/GenBank/DDBJ databases">
        <title>The Genome Sequence of Sutterella wadsworthensis 2_1_59BFAA.</title>
        <authorList>
            <consortium name="The Broad Institute Genome Sequencing Platform"/>
            <person name="Earl A."/>
            <person name="Ward D."/>
            <person name="Feldgarden M."/>
            <person name="Gevers D."/>
            <person name="Daigneault M."/>
            <person name="Strauss J."/>
            <person name="Allen-Vercoe E."/>
            <person name="Walker B."/>
            <person name="Young S.K."/>
            <person name="Zeng Q."/>
            <person name="Gargeya S."/>
            <person name="Fitzgerald M."/>
            <person name="Haas B."/>
            <person name="Abouelleil A."/>
            <person name="Alvarado L."/>
            <person name="Arachchi H.M."/>
            <person name="Berlin A.M."/>
            <person name="Chapman S.B."/>
            <person name="Goldberg J."/>
            <person name="Griggs A."/>
            <person name="Gujja S."/>
            <person name="Hansen M."/>
            <person name="Howarth C."/>
            <person name="Imamovic A."/>
            <person name="Larimer J."/>
            <person name="McCowen C."/>
            <person name="Montmayeur A."/>
            <person name="Murphy C."/>
            <person name="Neiman D."/>
            <person name="Pearson M."/>
            <person name="Priest M."/>
            <person name="Roberts A."/>
            <person name="Saif S."/>
            <person name="Shea T."/>
            <person name="Sisk P."/>
            <person name="Sykes S."/>
            <person name="Wortman J."/>
            <person name="Nusbaum C."/>
            <person name="Birren B."/>
        </authorList>
    </citation>
    <scope>NUCLEOTIDE SEQUENCE [LARGE SCALE GENOMIC DNA]</scope>
    <source>
        <strain evidence="9 10">2_1_59BFAA</strain>
    </source>
</reference>
<dbReference type="EC" id="5.2.1.8" evidence="6"/>
<feature type="signal peptide" evidence="7">
    <location>
        <begin position="1"/>
        <end position="23"/>
    </location>
</feature>
<protein>
    <recommendedName>
        <fullName evidence="6">Peptidyl-prolyl cis-trans isomerase</fullName>
        <ecNumber evidence="6">5.2.1.8</ecNumber>
    </recommendedName>
</protein>
<dbReference type="EMBL" id="ADMG01000027">
    <property type="protein sequence ID" value="EKB31405.1"/>
    <property type="molecule type" value="Genomic_DNA"/>
</dbReference>
<dbReference type="InterPro" id="IPR046357">
    <property type="entry name" value="PPIase_dom_sf"/>
</dbReference>
<dbReference type="eggNOG" id="COG0545">
    <property type="taxonomic scope" value="Bacteria"/>
</dbReference>
<evidence type="ECO:0000256" key="5">
    <source>
        <dbReference type="PROSITE-ProRule" id="PRU00277"/>
    </source>
</evidence>
<dbReference type="RefSeq" id="WP_005434750.1">
    <property type="nucleotide sequence ID" value="NZ_JH815515.1"/>
</dbReference>
<dbReference type="SUPFAM" id="SSF54534">
    <property type="entry name" value="FKBP-like"/>
    <property type="match status" value="1"/>
</dbReference>
<evidence type="ECO:0000256" key="1">
    <source>
        <dbReference type="ARBA" id="ARBA00000971"/>
    </source>
</evidence>
<evidence type="ECO:0000259" key="8">
    <source>
        <dbReference type="PROSITE" id="PS50059"/>
    </source>
</evidence>
<evidence type="ECO:0000313" key="10">
    <source>
        <dbReference type="Proteomes" id="UP000005835"/>
    </source>
</evidence>
<dbReference type="Gene3D" id="1.10.287.460">
    <property type="entry name" value="Peptidyl-prolyl cis-trans isomerase, FKBP-type, N-terminal domain"/>
    <property type="match status" value="1"/>
</dbReference>
<proteinExistence type="inferred from homology"/>
<name>K1JIB6_9BURK</name>
<comment type="caution">
    <text evidence="9">The sequence shown here is derived from an EMBL/GenBank/DDBJ whole genome shotgun (WGS) entry which is preliminary data.</text>
</comment>
<dbReference type="AlphaFoldDB" id="K1JIB6"/>
<dbReference type="Proteomes" id="UP000005835">
    <property type="component" value="Unassembled WGS sequence"/>
</dbReference>
<dbReference type="GO" id="GO:0006457">
    <property type="term" value="P:protein folding"/>
    <property type="evidence" value="ECO:0007669"/>
    <property type="project" value="InterPro"/>
</dbReference>
<evidence type="ECO:0000256" key="2">
    <source>
        <dbReference type="ARBA" id="ARBA00006577"/>
    </source>
</evidence>
<evidence type="ECO:0000256" key="4">
    <source>
        <dbReference type="ARBA" id="ARBA00023235"/>
    </source>
</evidence>
<dbReference type="PATRIC" id="fig|742823.3.peg.1001"/>
<keyword evidence="10" id="KW-1185">Reference proteome</keyword>
<keyword evidence="3 5" id="KW-0697">Rotamase</keyword>
<comment type="similarity">
    <text evidence="2 6">Belongs to the FKBP-type PPIase family.</text>
</comment>
<feature type="chain" id="PRO_5003849379" description="Peptidyl-prolyl cis-trans isomerase" evidence="7">
    <location>
        <begin position="24"/>
        <end position="264"/>
    </location>
</feature>
<dbReference type="PANTHER" id="PTHR43811">
    <property type="entry name" value="FKBP-TYPE PEPTIDYL-PROLYL CIS-TRANS ISOMERASE FKPA"/>
    <property type="match status" value="1"/>
</dbReference>
<organism evidence="9 10">
    <name type="scientific">Sutterella wadsworthensis 2_1_59BFAA</name>
    <dbReference type="NCBI Taxonomy" id="742823"/>
    <lineage>
        <taxon>Bacteria</taxon>
        <taxon>Pseudomonadati</taxon>
        <taxon>Pseudomonadota</taxon>
        <taxon>Betaproteobacteria</taxon>
        <taxon>Burkholderiales</taxon>
        <taxon>Sutterellaceae</taxon>
        <taxon>Sutterella</taxon>
    </lineage>
</organism>
<dbReference type="Pfam" id="PF00254">
    <property type="entry name" value="FKBP_C"/>
    <property type="match status" value="1"/>
</dbReference>
<dbReference type="PANTHER" id="PTHR43811:SF19">
    <property type="entry name" value="39 KDA FK506-BINDING NUCLEAR PROTEIN"/>
    <property type="match status" value="1"/>
</dbReference>
<gene>
    <name evidence="9" type="ORF">HMPREF9465_01016</name>
</gene>
<dbReference type="HOGENOM" id="CLU_013615_0_2_4"/>
<dbReference type="OrthoDB" id="280278at2"/>
<dbReference type="GO" id="GO:0003755">
    <property type="term" value="F:peptidyl-prolyl cis-trans isomerase activity"/>
    <property type="evidence" value="ECO:0007669"/>
    <property type="project" value="UniProtKB-UniRule"/>
</dbReference>
<dbReference type="InterPro" id="IPR000774">
    <property type="entry name" value="PPIase_FKBP_N"/>
</dbReference>
<sequence>MFTLKKVILSASLALTVSSVAFAQAPQTQIQKESYSMGATLGNVIAGQVYRQTELGAEVDMAAVVQGFNDALKGKTELSDDDMLKILNVRAEQLNKLEEAHLEKVAKANSEKSKAYLAENAKKKGVVTTKSGLQYEVLTEGKGDKPRVEDVVTVNYVGSFIDGKEFENTWQTKEPARFVMMSVIPGLAEGVALMTPGSRYRFTVPAELAYGHDGAGQIPPESALVFDLQLVKVEKVGAHQQSFGMPGMSGGMSKEMMEKMNPHK</sequence>
<accession>K1JIB6</accession>
<comment type="catalytic activity">
    <reaction evidence="1 5 6">
        <text>[protein]-peptidylproline (omega=180) = [protein]-peptidylproline (omega=0)</text>
        <dbReference type="Rhea" id="RHEA:16237"/>
        <dbReference type="Rhea" id="RHEA-COMP:10747"/>
        <dbReference type="Rhea" id="RHEA-COMP:10748"/>
        <dbReference type="ChEBI" id="CHEBI:83833"/>
        <dbReference type="ChEBI" id="CHEBI:83834"/>
        <dbReference type="EC" id="5.2.1.8"/>
    </reaction>
</comment>
<keyword evidence="7" id="KW-0732">Signal</keyword>
<evidence type="ECO:0000313" key="9">
    <source>
        <dbReference type="EMBL" id="EKB31405.1"/>
    </source>
</evidence>
<dbReference type="PROSITE" id="PS50059">
    <property type="entry name" value="FKBP_PPIASE"/>
    <property type="match status" value="1"/>
</dbReference>
<dbReference type="InterPro" id="IPR001179">
    <property type="entry name" value="PPIase_FKBP_dom"/>
</dbReference>
<evidence type="ECO:0000256" key="3">
    <source>
        <dbReference type="ARBA" id="ARBA00023110"/>
    </source>
</evidence>
<keyword evidence="4 5" id="KW-0413">Isomerase</keyword>
<dbReference type="STRING" id="742823.HMPREF9465_01016"/>
<dbReference type="InterPro" id="IPR036944">
    <property type="entry name" value="PPIase_FKBP_N_sf"/>
</dbReference>
<evidence type="ECO:0000256" key="7">
    <source>
        <dbReference type="SAM" id="SignalP"/>
    </source>
</evidence>
<feature type="domain" description="PPIase FKBP-type" evidence="8">
    <location>
        <begin position="149"/>
        <end position="234"/>
    </location>
</feature>
<evidence type="ECO:0000256" key="6">
    <source>
        <dbReference type="RuleBase" id="RU003915"/>
    </source>
</evidence>
<dbReference type="Gene3D" id="3.10.50.40">
    <property type="match status" value="1"/>
</dbReference>
<dbReference type="Pfam" id="PF01346">
    <property type="entry name" value="FKBP_N"/>
    <property type="match status" value="1"/>
</dbReference>